<reference evidence="1" key="1">
    <citation type="journal article" date="2003" name="FEMS Microbiol. Lett.">
        <title>Holin locus characterisation from lysogenic Xenorhabdus nematophila and its involvement in Escherichia coli SheA haemolytic phenotype.</title>
        <authorList>
            <person name="Brillard J."/>
            <person name="Boyer-Giglio M.H."/>
            <person name="Boemare N."/>
            <person name="Givaudan A."/>
        </authorList>
    </citation>
    <scope>NUCLEOTIDE SEQUENCE</scope>
    <source>
        <strain evidence="1">F1</strain>
    </source>
</reference>
<dbReference type="AlphaFoldDB" id="Q9RIH0"/>
<proteinExistence type="predicted"/>
<name>Q9RIH0_XENNE</name>
<organism evidence="1">
    <name type="scientific">Xenorhabdus nematophila</name>
    <name type="common">Achromobacter nematophilus</name>
    <dbReference type="NCBI Taxonomy" id="628"/>
    <lineage>
        <taxon>Bacteria</taxon>
        <taxon>Pseudomonadati</taxon>
        <taxon>Pseudomonadota</taxon>
        <taxon>Gammaproteobacteria</taxon>
        <taxon>Enterobacterales</taxon>
        <taxon>Morganellaceae</taxon>
        <taxon>Xenorhabdus</taxon>
    </lineage>
</organism>
<accession>Q9RIH0</accession>
<sequence length="83" mass="9450">MLIAASGNLHFCIYFCDVKFRMPSPRSYRVPNACGLVAFLFSPCIHTHLNKNAEPCRKSSLRKPLLIGCFCGRFFCVNRFGFL</sequence>
<evidence type="ECO:0000313" key="1">
    <source>
        <dbReference type="EMBL" id="CAB58448.1"/>
    </source>
</evidence>
<dbReference type="EMBL" id="AJ133022">
    <property type="protein sequence ID" value="CAB58448.1"/>
    <property type="molecule type" value="Genomic_DNA"/>
</dbReference>
<protein>
    <submittedName>
        <fullName evidence="1">Uncharacterized protein</fullName>
    </submittedName>
</protein>